<accession>A0A428Y2C9</accession>
<dbReference type="Gene3D" id="3.40.50.1000">
    <property type="entry name" value="HAD superfamily/HAD-like"/>
    <property type="match status" value="1"/>
</dbReference>
<dbReference type="GO" id="GO:0005829">
    <property type="term" value="C:cytosol"/>
    <property type="evidence" value="ECO:0007669"/>
    <property type="project" value="TreeGrafter"/>
</dbReference>
<dbReference type="OrthoDB" id="3180855at2"/>
<comment type="caution">
    <text evidence="1">The sequence shown here is derived from an EMBL/GenBank/DDBJ whole genome shotgun (WGS) entry which is preliminary data.</text>
</comment>
<gene>
    <name evidence="1" type="ORF">DMH04_53905</name>
</gene>
<dbReference type="PANTHER" id="PTHR10000">
    <property type="entry name" value="PHOSPHOSERINE PHOSPHATASE"/>
    <property type="match status" value="1"/>
</dbReference>
<dbReference type="CDD" id="cd07516">
    <property type="entry name" value="HAD_Pase"/>
    <property type="match status" value="1"/>
</dbReference>
<dbReference type="Proteomes" id="UP000287547">
    <property type="component" value="Unassembled WGS sequence"/>
</dbReference>
<evidence type="ECO:0000313" key="2">
    <source>
        <dbReference type="Proteomes" id="UP000287547"/>
    </source>
</evidence>
<dbReference type="InterPro" id="IPR036412">
    <property type="entry name" value="HAD-like_sf"/>
</dbReference>
<dbReference type="SUPFAM" id="SSF56784">
    <property type="entry name" value="HAD-like"/>
    <property type="match status" value="1"/>
</dbReference>
<dbReference type="InterPro" id="IPR006379">
    <property type="entry name" value="HAD-SF_hydro_IIB"/>
</dbReference>
<dbReference type="Pfam" id="PF08282">
    <property type="entry name" value="Hydrolase_3"/>
    <property type="match status" value="1"/>
</dbReference>
<keyword evidence="1" id="KW-0378">Hydrolase</keyword>
<protein>
    <submittedName>
        <fullName evidence="1">HAD family hydrolase</fullName>
    </submittedName>
</protein>
<proteinExistence type="predicted"/>
<dbReference type="EMBL" id="QHKI01000114">
    <property type="protein sequence ID" value="RSM61694.1"/>
    <property type="molecule type" value="Genomic_DNA"/>
</dbReference>
<dbReference type="AlphaFoldDB" id="A0A428Y2C9"/>
<dbReference type="InterPro" id="IPR023214">
    <property type="entry name" value="HAD_sf"/>
</dbReference>
<sequence>MDYVEKPLLIASDVDGTLLDVTETITARTKDVVGRVIATGTPFLLVSGRPPRWITPIADMAELNGYAVCANGAVLYDIREDTVVSAETLDPVLLKNIADTVKDLLPGSVVAVERLPHNGIDETFVCEPEYASPWGDTKIAESSLAEAVGQPGVKMLIRHRGMTSDEMARAVVPVLADAVSITYSTNQGLLEFAKKDVTKATGLAKAAELFGVARADVVAFGDMPNDIPMLGWAGHGVAMSNAHPDVLAVADEVTATNSDDGVAQVLERWF</sequence>
<name>A0A428Y2C9_KIBAR</name>
<dbReference type="RefSeq" id="WP_125728644.1">
    <property type="nucleotide sequence ID" value="NZ_QHKI01000114.1"/>
</dbReference>
<dbReference type="GO" id="GO:0000287">
    <property type="term" value="F:magnesium ion binding"/>
    <property type="evidence" value="ECO:0007669"/>
    <property type="project" value="TreeGrafter"/>
</dbReference>
<dbReference type="NCBIfam" id="TIGR01484">
    <property type="entry name" value="HAD-SF-IIB"/>
    <property type="match status" value="1"/>
</dbReference>
<evidence type="ECO:0000313" key="1">
    <source>
        <dbReference type="EMBL" id="RSM61694.1"/>
    </source>
</evidence>
<dbReference type="GO" id="GO:0016791">
    <property type="term" value="F:phosphatase activity"/>
    <property type="evidence" value="ECO:0007669"/>
    <property type="project" value="TreeGrafter"/>
</dbReference>
<organism evidence="1 2">
    <name type="scientific">Kibdelosporangium aridum</name>
    <dbReference type="NCBI Taxonomy" id="2030"/>
    <lineage>
        <taxon>Bacteria</taxon>
        <taxon>Bacillati</taxon>
        <taxon>Actinomycetota</taxon>
        <taxon>Actinomycetes</taxon>
        <taxon>Pseudonocardiales</taxon>
        <taxon>Pseudonocardiaceae</taxon>
        <taxon>Kibdelosporangium</taxon>
    </lineage>
</organism>
<dbReference type="Gene3D" id="3.30.1240.10">
    <property type="match status" value="1"/>
</dbReference>
<reference evidence="1 2" key="1">
    <citation type="submission" date="2018-05" db="EMBL/GenBank/DDBJ databases">
        <title>Evolution of GPA BGCs.</title>
        <authorList>
            <person name="Waglechner N."/>
            <person name="Wright G.D."/>
        </authorList>
    </citation>
    <scope>NUCLEOTIDE SEQUENCE [LARGE SCALE GENOMIC DNA]</scope>
    <source>
        <strain evidence="1 2">A82846</strain>
    </source>
</reference>
<dbReference type="PANTHER" id="PTHR10000:SF8">
    <property type="entry name" value="HAD SUPERFAMILY HYDROLASE-LIKE, TYPE 3"/>
    <property type="match status" value="1"/>
</dbReference>